<dbReference type="AlphaFoldDB" id="A0A1E4RQT5"/>
<feature type="compositionally biased region" description="Basic and acidic residues" evidence="12">
    <location>
        <begin position="615"/>
        <end position="632"/>
    </location>
</feature>
<dbReference type="GO" id="GO:0071630">
    <property type="term" value="P:nuclear protein quality control by the ubiquitin-proteasome system"/>
    <property type="evidence" value="ECO:0007669"/>
    <property type="project" value="EnsemblFungi"/>
</dbReference>
<dbReference type="OrthoDB" id="429841at2759"/>
<keyword evidence="9" id="KW-0175">Coiled coil</keyword>
<evidence type="ECO:0000256" key="8">
    <source>
        <dbReference type="ARBA" id="ARBA00023043"/>
    </source>
</evidence>
<evidence type="ECO:0000256" key="4">
    <source>
        <dbReference type="ARBA" id="ARBA00022722"/>
    </source>
</evidence>
<dbReference type="GO" id="GO:0004045">
    <property type="term" value="F:peptidyl-tRNA hydrolase activity"/>
    <property type="evidence" value="ECO:0007669"/>
    <property type="project" value="EnsemblFungi"/>
</dbReference>
<dbReference type="GO" id="GO:0036266">
    <property type="term" value="C:Cdc48p-Npl4p-Vms1p AAA ATPase complex"/>
    <property type="evidence" value="ECO:0007669"/>
    <property type="project" value="EnsemblFungi"/>
</dbReference>
<comment type="subcellular location">
    <subcellularLocation>
        <location evidence="1">Cytoplasm</location>
    </subcellularLocation>
</comment>
<evidence type="ECO:0000256" key="6">
    <source>
        <dbReference type="ARBA" id="ARBA00022759"/>
    </source>
</evidence>
<evidence type="ECO:0000256" key="12">
    <source>
        <dbReference type="SAM" id="MobiDB-lite"/>
    </source>
</evidence>
<protein>
    <recommendedName>
        <fullName evidence="13">VLRF1 domain-containing protein</fullName>
    </recommendedName>
</protein>
<dbReference type="Pfam" id="PF18826">
    <property type="entry name" value="bVLRF1"/>
    <property type="match status" value="1"/>
</dbReference>
<comment type="domain">
    <text evidence="11">The VLRF1 domain mediates binding to the 60S ribosomal subunit.</text>
</comment>
<dbReference type="GO" id="GO:0004521">
    <property type="term" value="F:RNA endonuclease activity"/>
    <property type="evidence" value="ECO:0007669"/>
    <property type="project" value="EnsemblFungi"/>
</dbReference>
<keyword evidence="8 10" id="KW-0040">ANK repeat</keyword>
<feature type="region of interest" description="Disordered" evidence="12">
    <location>
        <begin position="402"/>
        <end position="432"/>
    </location>
</feature>
<evidence type="ECO:0000313" key="15">
    <source>
        <dbReference type="Proteomes" id="UP000095085"/>
    </source>
</evidence>
<proteinExistence type="inferred from homology"/>
<comment type="similarity">
    <text evidence="2 11">Belongs to the ANKZF1/VMS1 family.</text>
</comment>
<feature type="repeat" description="ANK" evidence="10">
    <location>
        <begin position="473"/>
        <end position="506"/>
    </location>
</feature>
<dbReference type="GeneID" id="30996601"/>
<keyword evidence="3 11" id="KW-0963">Cytoplasm</keyword>
<dbReference type="InterPro" id="IPR041175">
    <property type="entry name" value="VLRF1/Vms1"/>
</dbReference>
<feature type="active site" evidence="11">
    <location>
        <position position="285"/>
    </location>
</feature>
<dbReference type="Gene3D" id="1.25.40.20">
    <property type="entry name" value="Ankyrin repeat-containing domain"/>
    <property type="match status" value="1"/>
</dbReference>
<feature type="region of interest" description="Disordered" evidence="12">
    <location>
        <begin position="576"/>
        <end position="638"/>
    </location>
</feature>
<dbReference type="GO" id="GO:0005789">
    <property type="term" value="C:endoplasmic reticulum membrane"/>
    <property type="evidence" value="ECO:0007669"/>
    <property type="project" value="EnsemblFungi"/>
</dbReference>
<dbReference type="GO" id="GO:0005829">
    <property type="term" value="C:cytosol"/>
    <property type="evidence" value="ECO:0007669"/>
    <property type="project" value="EnsemblFungi"/>
</dbReference>
<reference evidence="15" key="1">
    <citation type="submission" date="2016-05" db="EMBL/GenBank/DDBJ databases">
        <title>Comparative genomics of biotechnologically important yeasts.</title>
        <authorList>
            <consortium name="DOE Joint Genome Institute"/>
            <person name="Riley R."/>
            <person name="Haridas S."/>
            <person name="Wolfe K.H."/>
            <person name="Lopes M.R."/>
            <person name="Hittinger C.T."/>
            <person name="Goker M."/>
            <person name="Salamov A."/>
            <person name="Wisecaver J."/>
            <person name="Long T.M."/>
            <person name="Aerts A.L."/>
            <person name="Barry K."/>
            <person name="Choi C."/>
            <person name="Clum A."/>
            <person name="Coughlan A.Y."/>
            <person name="Deshpande S."/>
            <person name="Douglass A.P."/>
            <person name="Hanson S.J."/>
            <person name="Klenk H.-P."/>
            <person name="Labutti K."/>
            <person name="Lapidus A."/>
            <person name="Lindquist E."/>
            <person name="Lipzen A."/>
            <person name="Meier-Kolthoff J.P."/>
            <person name="Ohm R.A."/>
            <person name="Otillar R.P."/>
            <person name="Pangilinan J."/>
            <person name="Peng Y."/>
            <person name="Rokas A."/>
            <person name="Rosa C.A."/>
            <person name="Scheuner C."/>
            <person name="Sibirny A.A."/>
            <person name="Slot J.C."/>
            <person name="Stielow J.B."/>
            <person name="Sun H."/>
            <person name="Kurtzman C.P."/>
            <person name="Blackwell M."/>
            <person name="Grigoriev I.V."/>
            <person name="Jeffries T.W."/>
        </authorList>
    </citation>
    <scope>NUCLEOTIDE SEQUENCE [LARGE SCALE GENOMIC DNA]</scope>
    <source>
        <strain evidence="15">NRRL Y-1933</strain>
    </source>
</reference>
<dbReference type="InterPro" id="IPR047139">
    <property type="entry name" value="ANKZ1/VMS1"/>
</dbReference>
<dbReference type="SUPFAM" id="SSF48403">
    <property type="entry name" value="Ankyrin repeat"/>
    <property type="match status" value="1"/>
</dbReference>
<dbReference type="GO" id="GO:0072344">
    <property type="term" value="P:rescue of stalled ribosome"/>
    <property type="evidence" value="ECO:0007669"/>
    <property type="project" value="EnsemblFungi"/>
</dbReference>
<feature type="domain" description="VLRF1" evidence="13">
    <location>
        <begin position="223"/>
        <end position="384"/>
    </location>
</feature>
<dbReference type="PANTHER" id="PTHR16036:SF2">
    <property type="entry name" value="TRNA ENDONUCLEASE ANKZF1"/>
    <property type="match status" value="1"/>
</dbReference>
<dbReference type="RefSeq" id="XP_020078653.1">
    <property type="nucleotide sequence ID" value="XM_020222052.1"/>
</dbReference>
<evidence type="ECO:0000259" key="13">
    <source>
        <dbReference type="PROSITE" id="PS52044"/>
    </source>
</evidence>
<evidence type="ECO:0000256" key="11">
    <source>
        <dbReference type="PROSITE-ProRule" id="PRU01389"/>
    </source>
</evidence>
<feature type="region of interest" description="Disordered" evidence="12">
    <location>
        <begin position="278"/>
        <end position="300"/>
    </location>
</feature>
<evidence type="ECO:0000313" key="14">
    <source>
        <dbReference type="EMBL" id="ODV69586.1"/>
    </source>
</evidence>
<keyword evidence="6 11" id="KW-0255">Endonuclease</keyword>
<keyword evidence="7 11" id="KW-0378">Hydrolase</keyword>
<name>A0A1E4RQT5_9ASCO</name>
<feature type="compositionally biased region" description="Polar residues" evidence="12">
    <location>
        <begin position="413"/>
        <end position="422"/>
    </location>
</feature>
<dbReference type="PANTHER" id="PTHR16036">
    <property type="entry name" value="ANKYRIN REPEAT AND ZINC FINGER DOMAIN-CONTAINING PROTEIN 1"/>
    <property type="match status" value="1"/>
</dbReference>
<feature type="region of interest" description="Disordered" evidence="12">
    <location>
        <begin position="119"/>
        <end position="139"/>
    </location>
</feature>
<dbReference type="STRING" id="984485.A0A1E4RQT5"/>
<keyword evidence="4 11" id="KW-0540">Nuclease</keyword>
<organism evidence="14 15">
    <name type="scientific">Hyphopichia burtonii NRRL Y-1933</name>
    <dbReference type="NCBI Taxonomy" id="984485"/>
    <lineage>
        <taxon>Eukaryota</taxon>
        <taxon>Fungi</taxon>
        <taxon>Dikarya</taxon>
        <taxon>Ascomycota</taxon>
        <taxon>Saccharomycotina</taxon>
        <taxon>Pichiomycetes</taxon>
        <taxon>Debaryomycetaceae</taxon>
        <taxon>Hyphopichia</taxon>
    </lineage>
</organism>
<dbReference type="PROSITE" id="PS52044">
    <property type="entry name" value="VLRF1"/>
    <property type="match status" value="1"/>
</dbReference>
<gene>
    <name evidence="14" type="ORF">HYPBUDRAFT_154630</name>
</gene>
<dbReference type="InterPro" id="IPR002110">
    <property type="entry name" value="Ankyrin_rpt"/>
</dbReference>
<evidence type="ECO:0000256" key="9">
    <source>
        <dbReference type="ARBA" id="ARBA00023054"/>
    </source>
</evidence>
<feature type="compositionally biased region" description="Polar residues" evidence="12">
    <location>
        <begin position="601"/>
        <end position="612"/>
    </location>
</feature>
<dbReference type="InterPro" id="IPR036770">
    <property type="entry name" value="Ankyrin_rpt-contain_sf"/>
</dbReference>
<feature type="compositionally biased region" description="Acidic residues" evidence="12">
    <location>
        <begin position="130"/>
        <end position="139"/>
    </location>
</feature>
<dbReference type="PROSITE" id="PS50088">
    <property type="entry name" value="ANK_REPEAT"/>
    <property type="match status" value="1"/>
</dbReference>
<dbReference type="GO" id="GO:0072671">
    <property type="term" value="P:mitochondria-associated ubiquitin-dependent protein catabolic process"/>
    <property type="evidence" value="ECO:0007669"/>
    <property type="project" value="EnsemblFungi"/>
</dbReference>
<dbReference type="EMBL" id="KV454538">
    <property type="protein sequence ID" value="ODV69586.1"/>
    <property type="molecule type" value="Genomic_DNA"/>
</dbReference>
<evidence type="ECO:0000256" key="10">
    <source>
        <dbReference type="PROSITE-ProRule" id="PRU00023"/>
    </source>
</evidence>
<dbReference type="Proteomes" id="UP000095085">
    <property type="component" value="Unassembled WGS sequence"/>
</dbReference>
<evidence type="ECO:0000256" key="5">
    <source>
        <dbReference type="ARBA" id="ARBA00022737"/>
    </source>
</evidence>
<dbReference type="GO" id="GO:0036503">
    <property type="term" value="P:ERAD pathway"/>
    <property type="evidence" value="ECO:0007669"/>
    <property type="project" value="EnsemblFungi"/>
</dbReference>
<keyword evidence="5" id="KW-0677">Repeat</keyword>
<keyword evidence="15" id="KW-1185">Reference proteome</keyword>
<evidence type="ECO:0000256" key="1">
    <source>
        <dbReference type="ARBA" id="ARBA00004496"/>
    </source>
</evidence>
<dbReference type="Pfam" id="PF00023">
    <property type="entry name" value="Ank"/>
    <property type="match status" value="1"/>
</dbReference>
<sequence>MDKLAQLDRDDCYLYDLPQNVFESLNLMYFDSSTTQIQSQQLPAAESPFNSPDLKRIEEKKISNSNECSTCLIKFPGDSSIDSKRSHYKSDLHKFNLKRNIDGSPPVSEQEFDKLLEEQSIESLSGTDDSSSDEELDEEFQDKMDNKLDVIFEKLSVQDKLHQDNNEENPISYLNTKSPFILFSSPFLPQDKAFGVYKSFFPEKDLLTDPKSTILSYSKKPINSKYLALFMIGGGHFAGAIISHVRKNIKGNANAKESKQEQAVEVMDSKTFHRYTVRRKQGGSQSASDNARGKANSAGSSIRRYNEQALIHEVRELLDSWKGYLQNCETIYIRANGASNRKILVGYDGSILKNEDPRIRSFPFTTKRATKSELKKAWVHLSYLSIVDIPKSNEKLSKKLQNEREGLNKSKRQGTPSKSSTPEAEEDSSPEAKHSIELINLLKKSRAPMLINYMKKNKLSPNFTFVPEFKYKHNPTPLHYAAAHGLHHMVQVLLINLKSDPTITNEFGRTACELSADYNTRKVFQTSRFSLGEDFCDWGSAKVGNPKSKEEFLKEEEQAKELEASEKKKLHEEELAKKTELELKQPSISSSGTLGGGPNKVLSQVSETSGLTDAQKMRLMREQRARAAEARIKKMQGN</sequence>
<evidence type="ECO:0000256" key="7">
    <source>
        <dbReference type="ARBA" id="ARBA00022801"/>
    </source>
</evidence>
<evidence type="ECO:0000256" key="3">
    <source>
        <dbReference type="ARBA" id="ARBA00022490"/>
    </source>
</evidence>
<evidence type="ECO:0000256" key="2">
    <source>
        <dbReference type="ARBA" id="ARBA00009262"/>
    </source>
</evidence>
<accession>A0A1E4RQT5</accession>